<feature type="binding site" evidence="2">
    <location>
        <position position="117"/>
    </location>
    <ligand>
        <name>Mn(2+)</name>
        <dbReference type="ChEBI" id="CHEBI:29035"/>
        <label>2</label>
    </ligand>
</feature>
<name>A0A5C5WN48_9PLAN</name>
<organism evidence="4 5">
    <name type="scientific">Thalassoglobus neptunius</name>
    <dbReference type="NCBI Taxonomy" id="1938619"/>
    <lineage>
        <taxon>Bacteria</taxon>
        <taxon>Pseudomonadati</taxon>
        <taxon>Planctomycetota</taxon>
        <taxon>Planctomycetia</taxon>
        <taxon>Planctomycetales</taxon>
        <taxon>Planctomycetaceae</taxon>
        <taxon>Thalassoglobus</taxon>
    </lineage>
</organism>
<dbReference type="Gene3D" id="3.40.630.10">
    <property type="entry name" value="Zn peptidases"/>
    <property type="match status" value="1"/>
</dbReference>
<dbReference type="OrthoDB" id="9776731at2"/>
<keyword evidence="5" id="KW-1185">Reference proteome</keyword>
<dbReference type="RefSeq" id="WP_146510626.1">
    <property type="nucleotide sequence ID" value="NZ_SIHI01000008.1"/>
</dbReference>
<dbReference type="InterPro" id="IPR017439">
    <property type="entry name" value="Amidohydrolase"/>
</dbReference>
<feature type="binding site" evidence="2">
    <location>
        <position position="180"/>
    </location>
    <ligand>
        <name>Mn(2+)</name>
        <dbReference type="ChEBI" id="CHEBI:29035"/>
        <label>2</label>
    </ligand>
</feature>
<evidence type="ECO:0000313" key="4">
    <source>
        <dbReference type="EMBL" id="TWT52040.1"/>
    </source>
</evidence>
<feature type="binding site" evidence="2">
    <location>
        <position position="379"/>
    </location>
    <ligand>
        <name>Mn(2+)</name>
        <dbReference type="ChEBI" id="CHEBI:29035"/>
        <label>2</label>
    </ligand>
</feature>
<dbReference type="Pfam" id="PF07687">
    <property type="entry name" value="M20_dimer"/>
    <property type="match status" value="1"/>
</dbReference>
<evidence type="ECO:0000259" key="3">
    <source>
        <dbReference type="Pfam" id="PF07687"/>
    </source>
</evidence>
<sequence>MTKGWEVFVNQQGKRPWLQEISRLVDQRAGHIRDIRRFLHQHPEPSGEEFHTTAFFLEKLKELDVRTVVGPGNRGLIIDAPGKDPLIAIRGDIDGLRIQDQKNTSYCSQSEGLMHACGHDAHAAIAYGTMLALIDLSKKFPEWSVPWRVLLQPAEETNRGAIELVKAGAVDGIQALMSLHMDPSRETGTIGVRSGAFTADCNELEVQVLGRGAHAARPHEACDPIAAAAQLISSIFLFIPRGTDSQDPVVVSFGQIQAGQNPNVIPDEVIVRGTLRTLDLRISENTIRHLERLARGVAEASGTAITVSHRHGPPGVENDPELTKIVREVSGELLGREGVQEISRPSMGGEDFANYLQKVSGVMFRLGCVKNTQNAPPLHSPLFDIDEDSLAVGTKVLAGSVVEWYLRHTNCG</sequence>
<dbReference type="AlphaFoldDB" id="A0A5C5WN48"/>
<feature type="binding site" evidence="2">
    <location>
        <position position="156"/>
    </location>
    <ligand>
        <name>Mn(2+)</name>
        <dbReference type="ChEBI" id="CHEBI:29035"/>
        <label>2</label>
    </ligand>
</feature>
<proteinExistence type="predicted"/>
<dbReference type="Gene3D" id="3.30.70.360">
    <property type="match status" value="1"/>
</dbReference>
<dbReference type="PANTHER" id="PTHR11014">
    <property type="entry name" value="PEPTIDASE M20 FAMILY MEMBER"/>
    <property type="match status" value="1"/>
</dbReference>
<dbReference type="PIRSF" id="PIRSF005962">
    <property type="entry name" value="Pept_M20D_amidohydro"/>
    <property type="match status" value="1"/>
</dbReference>
<dbReference type="SUPFAM" id="SSF53187">
    <property type="entry name" value="Zn-dependent exopeptidases"/>
    <property type="match status" value="1"/>
</dbReference>
<dbReference type="Proteomes" id="UP000317243">
    <property type="component" value="Unassembled WGS sequence"/>
</dbReference>
<evidence type="ECO:0000256" key="1">
    <source>
        <dbReference type="ARBA" id="ARBA00022801"/>
    </source>
</evidence>
<reference evidence="4 5" key="1">
    <citation type="submission" date="2019-02" db="EMBL/GenBank/DDBJ databases">
        <title>Deep-cultivation of Planctomycetes and their phenomic and genomic characterization uncovers novel biology.</title>
        <authorList>
            <person name="Wiegand S."/>
            <person name="Jogler M."/>
            <person name="Boedeker C."/>
            <person name="Pinto D."/>
            <person name="Vollmers J."/>
            <person name="Rivas-Marin E."/>
            <person name="Kohn T."/>
            <person name="Peeters S.H."/>
            <person name="Heuer A."/>
            <person name="Rast P."/>
            <person name="Oberbeckmann S."/>
            <person name="Bunk B."/>
            <person name="Jeske O."/>
            <person name="Meyerdierks A."/>
            <person name="Storesund J.E."/>
            <person name="Kallscheuer N."/>
            <person name="Luecker S."/>
            <person name="Lage O.M."/>
            <person name="Pohl T."/>
            <person name="Merkel B.J."/>
            <person name="Hornburger P."/>
            <person name="Mueller R.-W."/>
            <person name="Bruemmer F."/>
            <person name="Labrenz M."/>
            <person name="Spormann A.M."/>
            <person name="Op Den Camp H."/>
            <person name="Overmann J."/>
            <person name="Amann R."/>
            <person name="Jetten M.S.M."/>
            <person name="Mascher T."/>
            <person name="Medema M.H."/>
            <person name="Devos D.P."/>
            <person name="Kaster A.-K."/>
            <person name="Ovreas L."/>
            <person name="Rohde M."/>
            <person name="Galperin M.Y."/>
            <person name="Jogler C."/>
        </authorList>
    </citation>
    <scope>NUCLEOTIDE SEQUENCE [LARGE SCALE GENOMIC DNA]</scope>
    <source>
        <strain evidence="4 5">KOR42</strain>
    </source>
</reference>
<comment type="caution">
    <text evidence="4">The sequence shown here is derived from an EMBL/GenBank/DDBJ whole genome shotgun (WGS) entry which is preliminary data.</text>
</comment>
<gene>
    <name evidence="4" type="primary">yxeP</name>
    <name evidence="4" type="ORF">KOR42_31370</name>
</gene>
<protein>
    <submittedName>
        <fullName evidence="4">Putative hydrolase YxeP</fullName>
        <ecNumber evidence="4">3.-.-.-</ecNumber>
    </submittedName>
</protein>
<feature type="binding site" evidence="2">
    <location>
        <position position="119"/>
    </location>
    <ligand>
        <name>Mn(2+)</name>
        <dbReference type="ChEBI" id="CHEBI:29035"/>
        <label>2</label>
    </ligand>
</feature>
<dbReference type="Pfam" id="PF01546">
    <property type="entry name" value="Peptidase_M20"/>
    <property type="match status" value="1"/>
</dbReference>
<dbReference type="GO" id="GO:0016787">
    <property type="term" value="F:hydrolase activity"/>
    <property type="evidence" value="ECO:0007669"/>
    <property type="project" value="UniProtKB-KW"/>
</dbReference>
<dbReference type="InterPro" id="IPR002933">
    <property type="entry name" value="Peptidase_M20"/>
</dbReference>
<dbReference type="EC" id="3.-.-.-" evidence="4"/>
<keyword evidence="2" id="KW-0479">Metal-binding</keyword>
<evidence type="ECO:0000313" key="5">
    <source>
        <dbReference type="Proteomes" id="UP000317243"/>
    </source>
</evidence>
<comment type="cofactor">
    <cofactor evidence="2">
        <name>Mn(2+)</name>
        <dbReference type="ChEBI" id="CHEBI:29035"/>
    </cofactor>
    <text evidence="2">The Mn(2+) ion enhances activity.</text>
</comment>
<dbReference type="GO" id="GO:0046872">
    <property type="term" value="F:metal ion binding"/>
    <property type="evidence" value="ECO:0007669"/>
    <property type="project" value="UniProtKB-KW"/>
</dbReference>
<dbReference type="EMBL" id="SIHI01000008">
    <property type="protein sequence ID" value="TWT52040.1"/>
    <property type="molecule type" value="Genomic_DNA"/>
</dbReference>
<dbReference type="InterPro" id="IPR011650">
    <property type="entry name" value="Peptidase_M20_dimer"/>
</dbReference>
<accession>A0A5C5WN48</accession>
<evidence type="ECO:0000256" key="2">
    <source>
        <dbReference type="PIRSR" id="PIRSR005962-1"/>
    </source>
</evidence>
<keyword evidence="2" id="KW-0464">Manganese</keyword>
<feature type="domain" description="Peptidase M20 dimerisation" evidence="3">
    <location>
        <begin position="204"/>
        <end position="295"/>
    </location>
</feature>
<dbReference type="SUPFAM" id="SSF55031">
    <property type="entry name" value="Bacterial exopeptidase dimerisation domain"/>
    <property type="match status" value="1"/>
</dbReference>
<dbReference type="InterPro" id="IPR036264">
    <property type="entry name" value="Bact_exopeptidase_dim_dom"/>
</dbReference>
<keyword evidence="1 4" id="KW-0378">Hydrolase</keyword>
<dbReference type="NCBIfam" id="TIGR01891">
    <property type="entry name" value="amidohydrolases"/>
    <property type="match status" value="1"/>
</dbReference>
<dbReference type="PANTHER" id="PTHR11014:SF63">
    <property type="entry name" value="METALLOPEPTIDASE, PUTATIVE (AFU_ORTHOLOGUE AFUA_6G09600)-RELATED"/>
    <property type="match status" value="1"/>
</dbReference>